<dbReference type="PANTHER" id="PTHR15827:SF2">
    <property type="entry name" value="CYCLIN-DEPENDENT KINASE 2-INTERACTING PROTEIN"/>
    <property type="match status" value="1"/>
</dbReference>
<dbReference type="AlphaFoldDB" id="A0A438HMA5"/>
<comment type="caution">
    <text evidence="1">The sequence shown here is derived from an EMBL/GenBank/DDBJ whole genome shotgun (WGS) entry which is preliminary data.</text>
</comment>
<evidence type="ECO:0000313" key="1">
    <source>
        <dbReference type="EMBL" id="RVW85588.1"/>
    </source>
</evidence>
<proteinExistence type="predicted"/>
<sequence>MENCICSMKTDEFWFCFATPYFYFIWTCNRSLVFACNSVLIGIVCSKQWLLVVELLSISCEEAPQDDRYCWSDELYPGEFDDLGMCSLHSKEIGELIPPKIIGFESHSPVTRSNQQPDHEILQV</sequence>
<protein>
    <submittedName>
        <fullName evidence="1">Uncharacterized protein</fullName>
    </submittedName>
</protein>
<reference evidence="1 2" key="1">
    <citation type="journal article" date="2018" name="PLoS Genet.">
        <title>Population sequencing reveals clonal diversity and ancestral inbreeding in the grapevine cultivar Chardonnay.</title>
        <authorList>
            <person name="Roach M.J."/>
            <person name="Johnson D.L."/>
            <person name="Bohlmann J."/>
            <person name="van Vuuren H.J."/>
            <person name="Jones S.J."/>
            <person name="Pretorius I.S."/>
            <person name="Schmidt S.A."/>
            <person name="Borneman A.R."/>
        </authorList>
    </citation>
    <scope>NUCLEOTIDE SEQUENCE [LARGE SCALE GENOMIC DNA]</scope>
    <source>
        <strain evidence="2">cv. Chardonnay</strain>
        <tissue evidence="1">Leaf</tissue>
    </source>
</reference>
<accession>A0A438HMA5</accession>
<dbReference type="Proteomes" id="UP000288805">
    <property type="component" value="Unassembled WGS sequence"/>
</dbReference>
<dbReference type="PANTHER" id="PTHR15827">
    <property type="entry name" value="CYCLIN-DEPENDENT KINASE 2-INTERACTING PROTEIN"/>
    <property type="match status" value="1"/>
</dbReference>
<name>A0A438HMA5_VITVI</name>
<organism evidence="1 2">
    <name type="scientific">Vitis vinifera</name>
    <name type="common">Grape</name>
    <dbReference type="NCBI Taxonomy" id="29760"/>
    <lineage>
        <taxon>Eukaryota</taxon>
        <taxon>Viridiplantae</taxon>
        <taxon>Streptophyta</taxon>
        <taxon>Embryophyta</taxon>
        <taxon>Tracheophyta</taxon>
        <taxon>Spermatophyta</taxon>
        <taxon>Magnoliopsida</taxon>
        <taxon>eudicotyledons</taxon>
        <taxon>Gunneridae</taxon>
        <taxon>Pentapetalae</taxon>
        <taxon>rosids</taxon>
        <taxon>Vitales</taxon>
        <taxon>Vitaceae</taxon>
        <taxon>Viteae</taxon>
        <taxon>Vitis</taxon>
    </lineage>
</organism>
<dbReference type="EMBL" id="QGNW01000202">
    <property type="protein sequence ID" value="RVW85588.1"/>
    <property type="molecule type" value="Genomic_DNA"/>
</dbReference>
<gene>
    <name evidence="1" type="ORF">CK203_037551</name>
</gene>
<evidence type="ECO:0000313" key="2">
    <source>
        <dbReference type="Proteomes" id="UP000288805"/>
    </source>
</evidence>